<dbReference type="Gene3D" id="2.130.10.10">
    <property type="entry name" value="YVTN repeat-like/Quinoprotein amine dehydrogenase"/>
    <property type="match status" value="1"/>
</dbReference>
<dbReference type="OrthoDB" id="128867at2759"/>
<evidence type="ECO:0000256" key="2">
    <source>
        <dbReference type="ARBA" id="ARBA00022737"/>
    </source>
</evidence>
<dbReference type="Pfam" id="PF23761">
    <property type="entry name" value="Beta-prop_DCAF4"/>
    <property type="match status" value="1"/>
</dbReference>
<dbReference type="InterPro" id="IPR036322">
    <property type="entry name" value="WD40_repeat_dom_sf"/>
</dbReference>
<dbReference type="PANTHER" id="PTHR44472">
    <property type="entry name" value="DDB1- AND CUL4-ASSOCIATED FACTOR 4-RELATED"/>
    <property type="match status" value="1"/>
</dbReference>
<dbReference type="SMART" id="SM00320">
    <property type="entry name" value="WD40"/>
    <property type="match status" value="3"/>
</dbReference>
<keyword evidence="2" id="KW-0677">Repeat</keyword>
<dbReference type="FunCoup" id="A0A6I9QLA5">
    <property type="interactions" value="527"/>
</dbReference>
<dbReference type="InterPro" id="IPR015943">
    <property type="entry name" value="WD40/YVTN_repeat-like_dom_sf"/>
</dbReference>
<dbReference type="RefSeq" id="XP_010910175.1">
    <property type="nucleotide sequence ID" value="XM_010911873.2"/>
</dbReference>
<dbReference type="PANTHER" id="PTHR44472:SF1">
    <property type="entry name" value="DDB1 AND CUL4 ASSOCIATED FACTOR 4"/>
    <property type="match status" value="1"/>
</dbReference>
<feature type="compositionally biased region" description="Polar residues" evidence="4">
    <location>
        <begin position="33"/>
        <end position="45"/>
    </location>
</feature>
<reference evidence="6" key="1">
    <citation type="submission" date="2025-08" db="UniProtKB">
        <authorList>
            <consortium name="RefSeq"/>
        </authorList>
    </citation>
    <scope>IDENTIFICATION</scope>
</reference>
<accession>A0A6I9QLA5</accession>
<evidence type="ECO:0000313" key="6">
    <source>
        <dbReference type="RefSeq" id="XP_010910175.1"/>
    </source>
</evidence>
<evidence type="ECO:0000256" key="1">
    <source>
        <dbReference type="ARBA" id="ARBA00022574"/>
    </source>
</evidence>
<sequence length="529" mass="58607">MPPPKDLPGFYFDPEKNRYFPIKGPIPGAKRPFSSSLGQGQPSGRNQKHRAHQPGSRKQIKPSELLRLREIHGRLLFSQKCRHNFEQEYRKFQASYPVVWKYQNTIHSAVSALEQLDGIVQTPRGLEETKFLTTGNMIGAISLFEIGNVGRYFDYGLEWIPGAVWPPSSKHKVGCAYAIRSIWRLAETFSSFDSGISCIRRIAKHSHDRSDDSSSFQQALVTALGSGLSSGSVCILNLSEPLDLSLCSSSLDGRISRIASFDRTIWTADCNSNGKQAVIGTNLGAALIDLETRGLSWVYRSKSDVLSQQFDQSGNVVLCGHRNGAVIAVDIRERQRGYSDLLAGSSPRIPDTHRTAHAHLARNDKRSTKFQHRKNLNSSNAVFMSSAVCSLVALQSYDQYFLGSSMDGSIKLFDCRLLQRGAVQSYEGHVNSHSHLQLGVDPSETLVMSGGEDHYLRIWTIRTGELIFEENFSNSVLATICWPRDGSGAYGVQGSFKQPECCSEGSYEPTHSWGAWLGSCDALCYVHGT</sequence>
<keyword evidence="5" id="KW-1185">Reference proteome</keyword>
<dbReference type="InParanoid" id="A0A6I9QLA5"/>
<keyword evidence="1 3" id="KW-0853">WD repeat</keyword>
<dbReference type="Proteomes" id="UP000504607">
    <property type="component" value="Unplaced"/>
</dbReference>
<dbReference type="SUPFAM" id="SSF50978">
    <property type="entry name" value="WD40 repeat-like"/>
    <property type="match status" value="1"/>
</dbReference>
<dbReference type="InterPro" id="IPR052254">
    <property type="entry name" value="CUL4-DDB1_E3_ligase_receptor"/>
</dbReference>
<dbReference type="PROSITE" id="PS50082">
    <property type="entry name" value="WD_REPEATS_2"/>
    <property type="match status" value="1"/>
</dbReference>
<dbReference type="InterPro" id="IPR001680">
    <property type="entry name" value="WD40_rpt"/>
</dbReference>
<name>A0A6I9QLA5_ELAGV</name>
<protein>
    <submittedName>
        <fullName evidence="6">Uncharacterized protein LOC105036131 isoform X1</fullName>
    </submittedName>
</protein>
<dbReference type="AlphaFoldDB" id="A0A6I9QLA5"/>
<evidence type="ECO:0000256" key="4">
    <source>
        <dbReference type="SAM" id="MobiDB-lite"/>
    </source>
</evidence>
<gene>
    <name evidence="6" type="primary">LOC105036131</name>
</gene>
<organism evidence="5 6">
    <name type="scientific">Elaeis guineensis var. tenera</name>
    <name type="common">Oil palm</name>
    <dbReference type="NCBI Taxonomy" id="51953"/>
    <lineage>
        <taxon>Eukaryota</taxon>
        <taxon>Viridiplantae</taxon>
        <taxon>Streptophyta</taxon>
        <taxon>Embryophyta</taxon>
        <taxon>Tracheophyta</taxon>
        <taxon>Spermatophyta</taxon>
        <taxon>Magnoliopsida</taxon>
        <taxon>Liliopsida</taxon>
        <taxon>Arecaceae</taxon>
        <taxon>Arecoideae</taxon>
        <taxon>Cocoseae</taxon>
        <taxon>Elaeidinae</taxon>
        <taxon>Elaeis</taxon>
    </lineage>
</organism>
<proteinExistence type="predicted"/>
<feature type="repeat" description="WD" evidence="3">
    <location>
        <begin position="438"/>
        <end position="469"/>
    </location>
</feature>
<evidence type="ECO:0000256" key="3">
    <source>
        <dbReference type="PROSITE-ProRule" id="PRU00221"/>
    </source>
</evidence>
<evidence type="ECO:0000313" key="5">
    <source>
        <dbReference type="Proteomes" id="UP000504607"/>
    </source>
</evidence>
<feature type="region of interest" description="Disordered" evidence="4">
    <location>
        <begin position="21"/>
        <end position="61"/>
    </location>
</feature>